<dbReference type="InterPro" id="IPR005958">
    <property type="entry name" value="TyrNic_aminoTrfase"/>
</dbReference>
<dbReference type="SUPFAM" id="SSF53383">
    <property type="entry name" value="PLP-dependent transferases"/>
    <property type="match status" value="1"/>
</dbReference>
<dbReference type="InterPro" id="IPR015422">
    <property type="entry name" value="PyrdxlP-dep_Trfase_small"/>
</dbReference>
<dbReference type="Gene3D" id="3.40.640.10">
    <property type="entry name" value="Type I PLP-dependent aspartate aminotransferase-like (Major domain)"/>
    <property type="match status" value="1"/>
</dbReference>
<dbReference type="EMBL" id="JARKIK010000044">
    <property type="protein sequence ID" value="KAK8736363.1"/>
    <property type="molecule type" value="Genomic_DNA"/>
</dbReference>
<feature type="domain" description="Aminotransferase class I/classII large" evidence="15">
    <location>
        <begin position="37"/>
        <end position="399"/>
    </location>
</feature>
<dbReference type="Proteomes" id="UP001445076">
    <property type="component" value="Unassembled WGS sequence"/>
</dbReference>
<proteinExistence type="inferred from homology"/>
<comment type="pathway">
    <text evidence="2 13">Amino-acid degradation; L-phenylalanine degradation; acetoacetate and fumarate from L-phenylalanine: step 2/6.</text>
</comment>
<dbReference type="InterPro" id="IPR004838">
    <property type="entry name" value="NHTrfase_class1_PyrdxlP-BS"/>
</dbReference>
<keyword evidence="7" id="KW-0032">Aminotransferase</keyword>
<dbReference type="EC" id="2.6.1.5" evidence="5 13"/>
<sequence>MCDKWWNVKTSSYANNAFNPIRQIVDNLQITPHPEKPLIALSIGDPTVFGNLKPAKEITDAVVTAIQSGKFNGYAPSTGYVEAREAVARYCSVPGVAELEAKDIVLCSGCSCALDLCITALCSPGQNILVPRPGFPIYKTLAEGLSISTKHYDLLPEKNWEADLVMLEDMIDENTAAIVVNNPSNPCGSVFSTQHQRDILQVASRNKVPIIADEIYEHFVFEGLEYQPMASLTEEVPVLSCSGLTKRFLVPGWRMGWISIYDRGNVFDKVRHALQSLSQRIIGSNTIVQGALPTILVSTPKSFFSDTISQIQSNAKMSYNLLKEVPGLRPVMPQGAMYMMVGVDMAGFQHFSSDLEFVETMIREESVFCLPGKCFDYHNYVRLVLTVPGEQLREACTRIASFCSRHYRAATTASITNNDVVVYKQLSNGQASPEMNNGSFLGMKGDDSLDANGHEGPQDTMSFAKVPVIEKGSLVSEIEAE</sequence>
<keyword evidence="11" id="KW-0585">Phenylalanine catabolism</keyword>
<dbReference type="NCBIfam" id="TIGR01265">
    <property type="entry name" value="tyr_nico_aTase"/>
    <property type="match status" value="1"/>
</dbReference>
<comment type="function">
    <text evidence="13">Transaminase involved in tyrosine breakdown. Converts tyrosine to p-hydroxyphenylpyruvate.</text>
</comment>
<keyword evidence="10 13" id="KW-0663">Pyridoxal phosphate</keyword>
<evidence type="ECO:0000256" key="7">
    <source>
        <dbReference type="ARBA" id="ARBA00022576"/>
    </source>
</evidence>
<dbReference type="CDD" id="cd00609">
    <property type="entry name" value="AAT_like"/>
    <property type="match status" value="1"/>
</dbReference>
<dbReference type="PIRSF" id="PIRSF000517">
    <property type="entry name" value="Tyr_transaminase"/>
    <property type="match status" value="1"/>
</dbReference>
<name>A0AAW0WVK1_CHEQU</name>
<dbReference type="PANTHER" id="PTHR45744:SF2">
    <property type="entry name" value="TYROSINE AMINOTRANSFERASE"/>
    <property type="match status" value="1"/>
</dbReference>
<evidence type="ECO:0000256" key="2">
    <source>
        <dbReference type="ARBA" id="ARBA00005203"/>
    </source>
</evidence>
<dbReference type="GO" id="GO:0004838">
    <property type="term" value="F:L-tyrosine-2-oxoglutarate transaminase activity"/>
    <property type="evidence" value="ECO:0007669"/>
    <property type="project" value="UniProtKB-UniRule"/>
</dbReference>
<dbReference type="InterPro" id="IPR015424">
    <property type="entry name" value="PyrdxlP-dep_Trfase"/>
</dbReference>
<dbReference type="InterPro" id="IPR005957">
    <property type="entry name" value="Tyrosine_aminoTrfase"/>
</dbReference>
<evidence type="ECO:0000256" key="10">
    <source>
        <dbReference type="ARBA" id="ARBA00022898"/>
    </source>
</evidence>
<dbReference type="InterPro" id="IPR004839">
    <property type="entry name" value="Aminotransferase_I/II_large"/>
</dbReference>
<dbReference type="Gene3D" id="3.90.1150.10">
    <property type="entry name" value="Aspartate Aminotransferase, domain 1"/>
    <property type="match status" value="1"/>
</dbReference>
<keyword evidence="9" id="KW-0828">Tyrosine catabolism</keyword>
<evidence type="ECO:0000256" key="1">
    <source>
        <dbReference type="ARBA" id="ARBA00001933"/>
    </source>
</evidence>
<reference evidence="16 17" key="1">
    <citation type="journal article" date="2024" name="BMC Genomics">
        <title>Genome assembly of redclaw crayfish (Cherax quadricarinatus) provides insights into its immune adaptation and hypoxia tolerance.</title>
        <authorList>
            <person name="Liu Z."/>
            <person name="Zheng J."/>
            <person name="Li H."/>
            <person name="Fang K."/>
            <person name="Wang S."/>
            <person name="He J."/>
            <person name="Zhou D."/>
            <person name="Weng S."/>
            <person name="Chi M."/>
            <person name="Gu Z."/>
            <person name="He J."/>
            <person name="Li F."/>
            <person name="Wang M."/>
        </authorList>
    </citation>
    <scope>NUCLEOTIDE SEQUENCE [LARGE SCALE GENOMIC DNA]</scope>
    <source>
        <strain evidence="16">ZL_2023a</strain>
    </source>
</reference>
<evidence type="ECO:0000256" key="4">
    <source>
        <dbReference type="ARBA" id="ARBA00011738"/>
    </source>
</evidence>
<evidence type="ECO:0000256" key="6">
    <source>
        <dbReference type="ARBA" id="ARBA00015959"/>
    </source>
</evidence>
<comment type="caution">
    <text evidence="16">The sequence shown here is derived from an EMBL/GenBank/DDBJ whole genome shotgun (WGS) entry which is preliminary data.</text>
</comment>
<evidence type="ECO:0000313" key="16">
    <source>
        <dbReference type="EMBL" id="KAK8736363.1"/>
    </source>
</evidence>
<dbReference type="GO" id="GO:0030170">
    <property type="term" value="F:pyridoxal phosphate binding"/>
    <property type="evidence" value="ECO:0007669"/>
    <property type="project" value="InterPro"/>
</dbReference>
<dbReference type="InterPro" id="IPR015421">
    <property type="entry name" value="PyrdxlP-dep_Trfase_major"/>
</dbReference>
<keyword evidence="17" id="KW-1185">Reference proteome</keyword>
<dbReference type="EMBL" id="JARKIK010000044">
    <property type="protein sequence ID" value="KAK8736362.1"/>
    <property type="molecule type" value="Genomic_DNA"/>
</dbReference>
<evidence type="ECO:0000259" key="15">
    <source>
        <dbReference type="Pfam" id="PF00155"/>
    </source>
</evidence>
<comment type="cofactor">
    <cofactor evidence="1 13 14">
        <name>pyridoxal 5'-phosphate</name>
        <dbReference type="ChEBI" id="CHEBI:597326"/>
    </cofactor>
</comment>
<evidence type="ECO:0000256" key="3">
    <source>
        <dbReference type="ARBA" id="ARBA00007441"/>
    </source>
</evidence>
<evidence type="ECO:0000256" key="12">
    <source>
        <dbReference type="ARBA" id="ARBA00047798"/>
    </source>
</evidence>
<comment type="similarity">
    <text evidence="3 13">Belongs to the class-I pyridoxal-phosphate-dependent aminotransferase family.</text>
</comment>
<feature type="modified residue" description="N6-(pyridoxal phosphate)lysine" evidence="14">
    <location>
        <position position="246"/>
    </location>
</feature>
<comment type="catalytic activity">
    <reaction evidence="12 13">
        <text>L-tyrosine + 2-oxoglutarate = 3-(4-hydroxyphenyl)pyruvate + L-glutamate</text>
        <dbReference type="Rhea" id="RHEA:15093"/>
        <dbReference type="ChEBI" id="CHEBI:16810"/>
        <dbReference type="ChEBI" id="CHEBI:29985"/>
        <dbReference type="ChEBI" id="CHEBI:36242"/>
        <dbReference type="ChEBI" id="CHEBI:58315"/>
        <dbReference type="EC" id="2.6.1.5"/>
    </reaction>
</comment>
<evidence type="ECO:0000313" key="17">
    <source>
        <dbReference type="Proteomes" id="UP001445076"/>
    </source>
</evidence>
<evidence type="ECO:0000256" key="5">
    <source>
        <dbReference type="ARBA" id="ARBA00012749"/>
    </source>
</evidence>
<dbReference type="NCBIfam" id="TIGR01264">
    <property type="entry name" value="tyr_amTase_E"/>
    <property type="match status" value="1"/>
</dbReference>
<keyword evidence="8" id="KW-0808">Transferase</keyword>
<protein>
    <recommendedName>
        <fullName evidence="6 13">Tyrosine aminotransferase</fullName>
        <shortName evidence="13">TAT</shortName>
        <ecNumber evidence="5 13">2.6.1.5</ecNumber>
    </recommendedName>
</protein>
<gene>
    <name evidence="16" type="ORF">OTU49_004960</name>
</gene>
<dbReference type="AlphaFoldDB" id="A0AAW0WVK1"/>
<dbReference type="GO" id="GO:0006559">
    <property type="term" value="P:L-phenylalanine catabolic process"/>
    <property type="evidence" value="ECO:0007669"/>
    <property type="project" value="UniProtKB-UniRule"/>
</dbReference>
<dbReference type="FunFam" id="3.40.640.10:FF:000048">
    <property type="entry name" value="tyrosine aminotransferase"/>
    <property type="match status" value="1"/>
</dbReference>
<dbReference type="GO" id="GO:0006572">
    <property type="term" value="P:L-tyrosine catabolic process"/>
    <property type="evidence" value="ECO:0007669"/>
    <property type="project" value="UniProtKB-KW"/>
</dbReference>
<comment type="subunit">
    <text evidence="4 13">Homodimer.</text>
</comment>
<dbReference type="PROSITE" id="PS00105">
    <property type="entry name" value="AA_TRANSFER_CLASS_1"/>
    <property type="match status" value="1"/>
</dbReference>
<evidence type="ECO:0000256" key="13">
    <source>
        <dbReference type="PIRNR" id="PIRNR000517"/>
    </source>
</evidence>
<evidence type="ECO:0000256" key="14">
    <source>
        <dbReference type="PIRSR" id="PIRSR000517-1"/>
    </source>
</evidence>
<dbReference type="Pfam" id="PF00155">
    <property type="entry name" value="Aminotran_1_2"/>
    <property type="match status" value="1"/>
</dbReference>
<dbReference type="PANTHER" id="PTHR45744">
    <property type="entry name" value="TYROSINE AMINOTRANSFERASE"/>
    <property type="match status" value="1"/>
</dbReference>
<organism evidence="16 17">
    <name type="scientific">Cherax quadricarinatus</name>
    <name type="common">Australian red claw crayfish</name>
    <dbReference type="NCBI Taxonomy" id="27406"/>
    <lineage>
        <taxon>Eukaryota</taxon>
        <taxon>Metazoa</taxon>
        <taxon>Ecdysozoa</taxon>
        <taxon>Arthropoda</taxon>
        <taxon>Crustacea</taxon>
        <taxon>Multicrustacea</taxon>
        <taxon>Malacostraca</taxon>
        <taxon>Eumalacostraca</taxon>
        <taxon>Eucarida</taxon>
        <taxon>Decapoda</taxon>
        <taxon>Pleocyemata</taxon>
        <taxon>Astacidea</taxon>
        <taxon>Parastacoidea</taxon>
        <taxon>Parastacidae</taxon>
        <taxon>Cherax</taxon>
    </lineage>
</organism>
<evidence type="ECO:0000256" key="9">
    <source>
        <dbReference type="ARBA" id="ARBA00022878"/>
    </source>
</evidence>
<evidence type="ECO:0000256" key="11">
    <source>
        <dbReference type="ARBA" id="ARBA00023232"/>
    </source>
</evidence>
<evidence type="ECO:0000256" key="8">
    <source>
        <dbReference type="ARBA" id="ARBA00022679"/>
    </source>
</evidence>
<accession>A0AAW0WVK1</accession>
<reference evidence="16" key="2">
    <citation type="submission" date="2024-01" db="EMBL/GenBank/DDBJ databases">
        <authorList>
            <person name="He J."/>
            <person name="Wang M."/>
            <person name="Zheng J."/>
            <person name="Liu Z."/>
        </authorList>
    </citation>
    <scope>NUCLEOTIDE SEQUENCE</scope>
    <source>
        <strain evidence="16">ZL_2023a</strain>
        <tissue evidence="16">Muscle</tissue>
    </source>
</reference>